<dbReference type="PROSITE" id="PS51257">
    <property type="entry name" value="PROKAR_LIPOPROTEIN"/>
    <property type="match status" value="1"/>
</dbReference>
<feature type="signal peptide" evidence="1">
    <location>
        <begin position="1"/>
        <end position="24"/>
    </location>
</feature>
<evidence type="ECO:0000313" key="2">
    <source>
        <dbReference type="EMBL" id="PCI74800.1"/>
    </source>
</evidence>
<evidence type="ECO:0000256" key="1">
    <source>
        <dbReference type="SAM" id="SignalP"/>
    </source>
</evidence>
<keyword evidence="1" id="KW-0732">Signal</keyword>
<organism evidence="2 3">
    <name type="scientific">SAR86 cluster bacterium</name>
    <dbReference type="NCBI Taxonomy" id="2030880"/>
    <lineage>
        <taxon>Bacteria</taxon>
        <taxon>Pseudomonadati</taxon>
        <taxon>Pseudomonadota</taxon>
        <taxon>Gammaproteobacteria</taxon>
        <taxon>SAR86 cluster</taxon>
    </lineage>
</organism>
<dbReference type="EMBL" id="NVUL01000092">
    <property type="protein sequence ID" value="PCI74800.1"/>
    <property type="molecule type" value="Genomic_DNA"/>
</dbReference>
<comment type="caution">
    <text evidence="2">The sequence shown here is derived from an EMBL/GenBank/DDBJ whole genome shotgun (WGS) entry which is preliminary data.</text>
</comment>
<evidence type="ECO:0008006" key="4">
    <source>
        <dbReference type="Google" id="ProtNLM"/>
    </source>
</evidence>
<dbReference type="AlphaFoldDB" id="A0A2A4WWX5"/>
<sequence length="112" mass="11901">MRGNDWTAKYLIITASAFMLQACAVTGISPEGANVRVISETQASDCVFVDNVATSNSNTLIEDPQQDARNKAFNRVAVLGGNSLRIVSTNSQIAPSGLGSIFTLSGEVYRCN</sequence>
<name>A0A2A4WWX5_9GAMM</name>
<dbReference type="Proteomes" id="UP000218767">
    <property type="component" value="Unassembled WGS sequence"/>
</dbReference>
<dbReference type="Pfam" id="PF13698">
    <property type="entry name" value="DUF4156"/>
    <property type="match status" value="1"/>
</dbReference>
<protein>
    <recommendedName>
        <fullName evidence="4">DUF4156 domain-containing protein</fullName>
    </recommendedName>
</protein>
<evidence type="ECO:0000313" key="3">
    <source>
        <dbReference type="Proteomes" id="UP000218767"/>
    </source>
</evidence>
<reference evidence="3" key="1">
    <citation type="submission" date="2017-08" db="EMBL/GenBank/DDBJ databases">
        <title>A dynamic microbial community with high functional redundancy inhabits the cold, oxic subseafloor aquifer.</title>
        <authorList>
            <person name="Tully B.J."/>
            <person name="Wheat C.G."/>
            <person name="Glazer B.T."/>
            <person name="Huber J.A."/>
        </authorList>
    </citation>
    <scope>NUCLEOTIDE SEQUENCE [LARGE SCALE GENOMIC DNA]</scope>
</reference>
<gene>
    <name evidence="2" type="ORF">COB20_14380</name>
</gene>
<accession>A0A2A4WWX5</accession>
<feature type="chain" id="PRO_5012924073" description="DUF4156 domain-containing protein" evidence="1">
    <location>
        <begin position="25"/>
        <end position="112"/>
    </location>
</feature>
<dbReference type="InterPro" id="IPR025294">
    <property type="entry name" value="DUF4156"/>
</dbReference>
<proteinExistence type="predicted"/>